<evidence type="ECO:0000313" key="2">
    <source>
        <dbReference type="EMBL" id="MFD2703819.1"/>
    </source>
</evidence>
<keyword evidence="1" id="KW-0812">Transmembrane</keyword>
<sequence>MADYRQWKESKKEYKRQRQQKRNKFWLKVFIGMMIIFVPLIIALEFQNQLGDNQEEPQQVEAEQVDTTPLMESYQSSVPFEIIHRVDSSRFYYVQQTEGAVTAESADEILKELYAKEAFSDNGGTLGNVLIYDSK</sequence>
<accession>A0ABW5SWX3</accession>
<name>A0ABW5SWX3_9BACL</name>
<dbReference type="EMBL" id="JBHUMJ010000019">
    <property type="protein sequence ID" value="MFD2703819.1"/>
    <property type="molecule type" value="Genomic_DNA"/>
</dbReference>
<dbReference type="Proteomes" id="UP001597540">
    <property type="component" value="Unassembled WGS sequence"/>
</dbReference>
<dbReference type="RefSeq" id="WP_379265382.1">
    <property type="nucleotide sequence ID" value="NZ_JBHUMJ010000019.1"/>
</dbReference>
<comment type="caution">
    <text evidence="2">The sequence shown here is derived from an EMBL/GenBank/DDBJ whole genome shotgun (WGS) entry which is preliminary data.</text>
</comment>
<feature type="non-terminal residue" evidence="2">
    <location>
        <position position="135"/>
    </location>
</feature>
<organism evidence="2 3">
    <name type="scientific">Paenibacillus shunpengii</name>
    <dbReference type="NCBI Taxonomy" id="2054424"/>
    <lineage>
        <taxon>Bacteria</taxon>
        <taxon>Bacillati</taxon>
        <taxon>Bacillota</taxon>
        <taxon>Bacilli</taxon>
        <taxon>Bacillales</taxon>
        <taxon>Paenibacillaceae</taxon>
        <taxon>Paenibacillus</taxon>
    </lineage>
</organism>
<keyword evidence="1" id="KW-0472">Membrane</keyword>
<gene>
    <name evidence="2" type="ORF">ACFSVM_25650</name>
</gene>
<evidence type="ECO:0000313" key="3">
    <source>
        <dbReference type="Proteomes" id="UP001597540"/>
    </source>
</evidence>
<keyword evidence="1" id="KW-1133">Transmembrane helix</keyword>
<proteinExistence type="predicted"/>
<evidence type="ECO:0000256" key="1">
    <source>
        <dbReference type="SAM" id="Phobius"/>
    </source>
</evidence>
<feature type="transmembrane region" description="Helical" evidence="1">
    <location>
        <begin position="25"/>
        <end position="44"/>
    </location>
</feature>
<protein>
    <submittedName>
        <fullName evidence="2">Uncharacterized protein</fullName>
    </submittedName>
</protein>
<keyword evidence="3" id="KW-1185">Reference proteome</keyword>
<reference evidence="3" key="1">
    <citation type="journal article" date="2019" name="Int. J. Syst. Evol. Microbiol.">
        <title>The Global Catalogue of Microorganisms (GCM) 10K type strain sequencing project: providing services to taxonomists for standard genome sequencing and annotation.</title>
        <authorList>
            <consortium name="The Broad Institute Genomics Platform"/>
            <consortium name="The Broad Institute Genome Sequencing Center for Infectious Disease"/>
            <person name="Wu L."/>
            <person name="Ma J."/>
        </authorList>
    </citation>
    <scope>NUCLEOTIDE SEQUENCE [LARGE SCALE GENOMIC DNA]</scope>
    <source>
        <strain evidence="3">KCTC 33849</strain>
    </source>
</reference>